<dbReference type="eggNOG" id="COG2205">
    <property type="taxonomic scope" value="Bacteria"/>
</dbReference>
<evidence type="ECO:0000313" key="14">
    <source>
        <dbReference type="EMBL" id="AFI85684.1"/>
    </source>
</evidence>
<evidence type="ECO:0000256" key="1">
    <source>
        <dbReference type="ARBA" id="ARBA00000085"/>
    </source>
</evidence>
<keyword evidence="14" id="KW-0813">Transport</keyword>
<keyword evidence="10" id="KW-0067">ATP-binding</keyword>
<dbReference type="InterPro" id="IPR004358">
    <property type="entry name" value="Sig_transdc_His_kin-like_C"/>
</dbReference>
<dbReference type="GO" id="GO:0005886">
    <property type="term" value="C:plasma membrane"/>
    <property type="evidence" value="ECO:0007669"/>
    <property type="project" value="UniProtKB-SubCell"/>
</dbReference>
<evidence type="ECO:0000256" key="12">
    <source>
        <dbReference type="ARBA" id="ARBA00023012"/>
    </source>
</evidence>
<dbReference type="SMART" id="SM00304">
    <property type="entry name" value="HAMP"/>
    <property type="match status" value="1"/>
</dbReference>
<keyword evidence="15" id="KW-1185">Reference proteome</keyword>
<dbReference type="InterPro" id="IPR005467">
    <property type="entry name" value="His_kinase_dom"/>
</dbReference>
<dbReference type="PANTHER" id="PTHR45528:SF1">
    <property type="entry name" value="SENSOR HISTIDINE KINASE CPXA"/>
    <property type="match status" value="1"/>
</dbReference>
<dbReference type="Gene3D" id="6.10.340.10">
    <property type="match status" value="1"/>
</dbReference>
<keyword evidence="9 14" id="KW-0418">Kinase</keyword>
<dbReference type="InterPro" id="IPR003594">
    <property type="entry name" value="HATPase_dom"/>
</dbReference>
<dbReference type="InterPro" id="IPR003660">
    <property type="entry name" value="HAMP_dom"/>
</dbReference>
<evidence type="ECO:0000256" key="2">
    <source>
        <dbReference type="ARBA" id="ARBA00004651"/>
    </source>
</evidence>
<evidence type="ECO:0000256" key="9">
    <source>
        <dbReference type="ARBA" id="ARBA00022777"/>
    </source>
</evidence>
<keyword evidence="11" id="KW-1133">Transmembrane helix</keyword>
<dbReference type="Pfam" id="PF00512">
    <property type="entry name" value="HisKA"/>
    <property type="match status" value="1"/>
</dbReference>
<dbReference type="Proteomes" id="UP000009144">
    <property type="component" value="Chromosome"/>
</dbReference>
<keyword evidence="13" id="KW-0472">Membrane</keyword>
<evidence type="ECO:0000256" key="13">
    <source>
        <dbReference type="ARBA" id="ARBA00023136"/>
    </source>
</evidence>
<keyword evidence="14" id="KW-0407">Ion channel</keyword>
<dbReference type="PROSITE" id="PS50885">
    <property type="entry name" value="HAMP"/>
    <property type="match status" value="1"/>
</dbReference>
<evidence type="ECO:0000256" key="8">
    <source>
        <dbReference type="ARBA" id="ARBA00022741"/>
    </source>
</evidence>
<proteinExistence type="predicted"/>
<dbReference type="eggNOG" id="COG2770">
    <property type="taxonomic scope" value="Bacteria"/>
</dbReference>
<dbReference type="Gene3D" id="3.30.565.10">
    <property type="entry name" value="Histidine kinase-like ATPase, C-terminal domain"/>
    <property type="match status" value="1"/>
</dbReference>
<dbReference type="InterPro" id="IPR050398">
    <property type="entry name" value="HssS/ArlS-like"/>
</dbReference>
<dbReference type="GO" id="GO:0000155">
    <property type="term" value="F:phosphorelay sensor kinase activity"/>
    <property type="evidence" value="ECO:0007669"/>
    <property type="project" value="InterPro"/>
</dbReference>
<dbReference type="KEGG" id="mej:Q7A_2907"/>
<dbReference type="CDD" id="cd00082">
    <property type="entry name" value="HisKA"/>
    <property type="match status" value="1"/>
</dbReference>
<dbReference type="Gene3D" id="1.10.287.130">
    <property type="match status" value="1"/>
</dbReference>
<dbReference type="CDD" id="cd06225">
    <property type="entry name" value="HAMP"/>
    <property type="match status" value="1"/>
</dbReference>
<reference evidence="14 15" key="1">
    <citation type="journal article" date="2012" name="J. Bacteriol.">
        <title>Complete genome sequences of Methylophaga sp. strain JAM1 and Methylophaga sp. strain JAM7.</title>
        <authorList>
            <person name="Villeneuve C."/>
            <person name="Martineau C."/>
            <person name="Mauffrey F."/>
            <person name="Villemur R."/>
        </authorList>
    </citation>
    <scope>NUCLEOTIDE SEQUENCE [LARGE SCALE GENOMIC DNA]</scope>
    <source>
        <strain evidence="14 15">JAM1</strain>
    </source>
</reference>
<reference evidence="14 15" key="2">
    <citation type="journal article" date="2013" name="Int. J. Syst. Evol. Microbiol.">
        <title>Methylophaga nitratireducenticrescens sp. nov. and Methylophaga frappieri sp. nov., isolated from the biofilm of the methanol-fed denitrification system treating the seawater at the Montreal Biodome.</title>
        <authorList>
            <person name="Villeneuve C."/>
            <person name="Martineau C."/>
            <person name="Mauffrey F."/>
            <person name="Villemur R."/>
        </authorList>
    </citation>
    <scope>NUCLEOTIDE SEQUENCE [LARGE SCALE GENOMIC DNA]</scope>
    <source>
        <strain evidence="14 15">JAM1</strain>
    </source>
</reference>
<dbReference type="PROSITE" id="PS50109">
    <property type="entry name" value="HIS_KIN"/>
    <property type="match status" value="1"/>
</dbReference>
<dbReference type="InterPro" id="IPR036890">
    <property type="entry name" value="HATPase_C_sf"/>
</dbReference>
<dbReference type="Pfam" id="PF00672">
    <property type="entry name" value="HAMP"/>
    <property type="match status" value="1"/>
</dbReference>
<dbReference type="EC" id="2.7.13.3" evidence="3"/>
<keyword evidence="12" id="KW-0902">Two-component regulatory system</keyword>
<dbReference type="PANTHER" id="PTHR45528">
    <property type="entry name" value="SENSOR HISTIDINE KINASE CPXA"/>
    <property type="match status" value="1"/>
</dbReference>
<accession>I1XMR5</accession>
<dbReference type="SMART" id="SM00387">
    <property type="entry name" value="HATPase_c"/>
    <property type="match status" value="1"/>
</dbReference>
<dbReference type="OrthoDB" id="9804645at2"/>
<keyword evidence="14" id="KW-0406">Ion transport</keyword>
<dbReference type="SUPFAM" id="SSF47384">
    <property type="entry name" value="Homodimeric domain of signal transducing histidine kinase"/>
    <property type="match status" value="1"/>
</dbReference>
<organism evidence="14 15">
    <name type="scientific">Methylophaga nitratireducenticrescens</name>
    <dbReference type="NCBI Taxonomy" id="754476"/>
    <lineage>
        <taxon>Bacteria</taxon>
        <taxon>Pseudomonadati</taxon>
        <taxon>Pseudomonadota</taxon>
        <taxon>Gammaproteobacteria</taxon>
        <taxon>Thiotrichales</taxon>
        <taxon>Piscirickettsiaceae</taxon>
        <taxon>Methylophaga</taxon>
    </lineage>
</organism>
<dbReference type="SUPFAM" id="SSF158472">
    <property type="entry name" value="HAMP domain-like"/>
    <property type="match status" value="1"/>
</dbReference>
<evidence type="ECO:0000256" key="4">
    <source>
        <dbReference type="ARBA" id="ARBA00022475"/>
    </source>
</evidence>
<sequence length="446" mass="50959">MRSLFWKFFFAFLLALLLTSIGVASGMWLRHNAERQAFETIPVQMGWKAADLVDSAADIARYAGIEPLKKYLLEQQRNEIKLFAVNQDNQDILQRNVDPQLLATTRQLLFENQRIRSVRQVISEDGRALLLFIPSPEKLGQKLDRPKPPKPPLLLLLGMWLISGLLFSGLLAWWFTKPIRILKKAFNDVADGKLDTRIRPAMGKRRDELAELGQNFDYMTVRISQLLNAQKRLLHDVSHELRSPLARMQAAIGLAQQSPDKTAKMLDRVERESERIDHLIGELLNLSRLENPTTENDDRQLFDLTEMLLDIIEDARFEAQNKHIQITHNAFDQINVFARPELIHSAIENVLRNAIKYSPENGVIQLTTEKLSRHWQITIEDQGPGIAEQDLQQVFQPFFRSRDNHQQNGIGLGLTIAHRAIEIHGGEIIATNRPEGGLNISILLPV</sequence>
<dbReference type="RefSeq" id="WP_014708045.1">
    <property type="nucleotide sequence ID" value="NC_017857.3"/>
</dbReference>
<dbReference type="EMBL" id="CP003390">
    <property type="protein sequence ID" value="AFI85684.1"/>
    <property type="molecule type" value="Genomic_DNA"/>
</dbReference>
<dbReference type="InterPro" id="IPR036097">
    <property type="entry name" value="HisK_dim/P_sf"/>
</dbReference>
<evidence type="ECO:0000256" key="7">
    <source>
        <dbReference type="ARBA" id="ARBA00022692"/>
    </source>
</evidence>
<evidence type="ECO:0000256" key="6">
    <source>
        <dbReference type="ARBA" id="ARBA00022679"/>
    </source>
</evidence>
<evidence type="ECO:0000256" key="11">
    <source>
        <dbReference type="ARBA" id="ARBA00022989"/>
    </source>
</evidence>
<dbReference type="Pfam" id="PF02518">
    <property type="entry name" value="HATPase_c"/>
    <property type="match status" value="1"/>
</dbReference>
<dbReference type="HOGENOM" id="CLU_000445_89_27_6"/>
<name>I1XMR5_METNJ</name>
<dbReference type="InterPro" id="IPR003661">
    <property type="entry name" value="HisK_dim/P_dom"/>
</dbReference>
<dbReference type="GO" id="GO:0005524">
    <property type="term" value="F:ATP binding"/>
    <property type="evidence" value="ECO:0007669"/>
    <property type="project" value="UniProtKB-KW"/>
</dbReference>
<evidence type="ECO:0000256" key="5">
    <source>
        <dbReference type="ARBA" id="ARBA00022553"/>
    </source>
</evidence>
<dbReference type="SUPFAM" id="SSF55874">
    <property type="entry name" value="ATPase domain of HSP90 chaperone/DNA topoisomerase II/histidine kinase"/>
    <property type="match status" value="1"/>
</dbReference>
<keyword evidence="7" id="KW-0812">Transmembrane</keyword>
<dbReference type="GO" id="GO:0034220">
    <property type="term" value="P:monoatomic ion transmembrane transport"/>
    <property type="evidence" value="ECO:0007669"/>
    <property type="project" value="UniProtKB-KW"/>
</dbReference>
<keyword evidence="4" id="KW-1003">Cell membrane</keyword>
<gene>
    <name evidence="14" type="ordered locus">Q7A_2907</name>
</gene>
<comment type="catalytic activity">
    <reaction evidence="1">
        <text>ATP + protein L-histidine = ADP + protein N-phospho-L-histidine.</text>
        <dbReference type="EC" id="2.7.13.3"/>
    </reaction>
</comment>
<keyword evidence="8" id="KW-0547">Nucleotide-binding</keyword>
<dbReference type="AlphaFoldDB" id="I1XMR5"/>
<keyword evidence="5" id="KW-0597">Phosphoprotein</keyword>
<evidence type="ECO:0000256" key="10">
    <source>
        <dbReference type="ARBA" id="ARBA00022840"/>
    </source>
</evidence>
<dbReference type="SMART" id="SM00388">
    <property type="entry name" value="HisKA"/>
    <property type="match status" value="1"/>
</dbReference>
<dbReference type="STRING" id="754476.Q7A_2907"/>
<dbReference type="PATRIC" id="fig|754476.3.peg.2853"/>
<protein>
    <recommendedName>
        <fullName evidence="3">histidine kinase</fullName>
        <ecNumber evidence="3">2.7.13.3</ecNumber>
    </recommendedName>
</protein>
<comment type="subcellular location">
    <subcellularLocation>
        <location evidence="2">Cell membrane</location>
        <topology evidence="2">Multi-pass membrane protein</topology>
    </subcellularLocation>
</comment>
<dbReference type="PRINTS" id="PR00344">
    <property type="entry name" value="BCTRLSENSOR"/>
</dbReference>
<keyword evidence="6" id="KW-0808">Transferase</keyword>
<evidence type="ECO:0000256" key="3">
    <source>
        <dbReference type="ARBA" id="ARBA00012438"/>
    </source>
</evidence>
<evidence type="ECO:0000313" key="15">
    <source>
        <dbReference type="Proteomes" id="UP000009144"/>
    </source>
</evidence>
<dbReference type="FunFam" id="3.30.565.10:FF:000006">
    <property type="entry name" value="Sensor histidine kinase WalK"/>
    <property type="match status" value="1"/>
</dbReference>